<dbReference type="RefSeq" id="WP_085234563.1">
    <property type="nucleotide sequence ID" value="NZ_AP022613.1"/>
</dbReference>
<gene>
    <name evidence="1" type="ORF">MCNS_28220</name>
</gene>
<proteinExistence type="predicted"/>
<name>A0A1X1T2B8_9MYCO</name>
<protein>
    <submittedName>
        <fullName evidence="1">Uncharacterized protein</fullName>
    </submittedName>
</protein>
<dbReference type="Proteomes" id="UP000467385">
    <property type="component" value="Chromosome"/>
</dbReference>
<evidence type="ECO:0000313" key="2">
    <source>
        <dbReference type="Proteomes" id="UP000467385"/>
    </source>
</evidence>
<accession>A0A1X1T2B8</accession>
<sequence length="281" mass="30222">MNHYLAVGSSSSPGGTNWFSTVLFVLLIAGTPILGPLIVRQMRKIRGPVVAGTAQVLSLKQFGSVAVNGPARLVCRFRLRVQVPGREPYEVAHWQNFPPWELGGVAPGRTVSVEVDETNPKRLRIGRSSRQRRPTEGFAGQPVSTHTVINMPPKVVINQSSANLEDLADLFQQGAGGGPVLSAAELLASGQRVPGALKSFSAMGTTPRSLGRTPSRPEFIDAPHYTLEVELHFPNLAPVTARAIQPVPQSQVANLAIGLPLDCVVDPADPSRRFVVDWPQL</sequence>
<dbReference type="EMBL" id="AP022613">
    <property type="protein sequence ID" value="BBZ39759.1"/>
    <property type="molecule type" value="Genomic_DNA"/>
</dbReference>
<organism evidence="1 2">
    <name type="scientific">Mycobacterium conspicuum</name>
    <dbReference type="NCBI Taxonomy" id="44010"/>
    <lineage>
        <taxon>Bacteria</taxon>
        <taxon>Bacillati</taxon>
        <taxon>Actinomycetota</taxon>
        <taxon>Actinomycetes</taxon>
        <taxon>Mycobacteriales</taxon>
        <taxon>Mycobacteriaceae</taxon>
        <taxon>Mycobacterium</taxon>
    </lineage>
</organism>
<dbReference type="OrthoDB" id="4712301at2"/>
<dbReference type="AlphaFoldDB" id="A0A1X1T2B8"/>
<evidence type="ECO:0000313" key="1">
    <source>
        <dbReference type="EMBL" id="BBZ39759.1"/>
    </source>
</evidence>
<dbReference type="STRING" id="44010.AWC00_20210"/>
<keyword evidence="2" id="KW-1185">Reference proteome</keyword>
<reference evidence="1 2" key="1">
    <citation type="journal article" date="2019" name="Emerg. Microbes Infect.">
        <title>Comprehensive subspecies identification of 175 nontuberculous mycobacteria species based on 7547 genomic profiles.</title>
        <authorList>
            <person name="Matsumoto Y."/>
            <person name="Kinjo T."/>
            <person name="Motooka D."/>
            <person name="Nabeya D."/>
            <person name="Jung N."/>
            <person name="Uechi K."/>
            <person name="Horii T."/>
            <person name="Iida T."/>
            <person name="Fujita J."/>
            <person name="Nakamura S."/>
        </authorList>
    </citation>
    <scope>NUCLEOTIDE SEQUENCE [LARGE SCALE GENOMIC DNA]</scope>
    <source>
        <strain evidence="1 2">JCM 14738</strain>
    </source>
</reference>